<dbReference type="EMBL" id="LHPG02000005">
    <property type="protein sequence ID" value="PRW58500.1"/>
    <property type="molecule type" value="Genomic_DNA"/>
</dbReference>
<keyword evidence="4" id="KW-1185">Reference proteome</keyword>
<evidence type="ECO:0000313" key="3">
    <source>
        <dbReference type="EMBL" id="PRW58500.1"/>
    </source>
</evidence>
<evidence type="ECO:0000256" key="2">
    <source>
        <dbReference type="SAM" id="SignalP"/>
    </source>
</evidence>
<evidence type="ECO:0000256" key="1">
    <source>
        <dbReference type="SAM" id="MobiDB-lite"/>
    </source>
</evidence>
<feature type="signal peptide" evidence="2">
    <location>
        <begin position="1"/>
        <end position="20"/>
    </location>
</feature>
<evidence type="ECO:0000313" key="4">
    <source>
        <dbReference type="Proteomes" id="UP000239899"/>
    </source>
</evidence>
<accession>A0A2P6TWR2</accession>
<comment type="caution">
    <text evidence="3">The sequence shown here is derived from an EMBL/GenBank/DDBJ whole genome shotgun (WGS) entry which is preliminary data.</text>
</comment>
<feature type="chain" id="PRO_5015140467" evidence="2">
    <location>
        <begin position="21"/>
        <end position="722"/>
    </location>
</feature>
<organism evidence="3 4">
    <name type="scientific">Chlorella sorokiniana</name>
    <name type="common">Freshwater green alga</name>
    <dbReference type="NCBI Taxonomy" id="3076"/>
    <lineage>
        <taxon>Eukaryota</taxon>
        <taxon>Viridiplantae</taxon>
        <taxon>Chlorophyta</taxon>
        <taxon>core chlorophytes</taxon>
        <taxon>Trebouxiophyceae</taxon>
        <taxon>Chlorellales</taxon>
        <taxon>Chlorellaceae</taxon>
        <taxon>Chlorella clade</taxon>
        <taxon>Chlorella</taxon>
    </lineage>
</organism>
<dbReference type="OrthoDB" id="519186at2759"/>
<name>A0A2P6TWR2_CHLSO</name>
<sequence>MRGLLCLLAMALLAAAPAYGRQLKFDFPSASAATPTSGCIADFNAMLQGGMCSQGTFSITGCCAALAQVGSSCLDSIEAAMAMDPQSAQALSVTKALRSQCGSTGSSTGPSTGSGPDSSCATMLNAMVQSGVCGPTSTASQCCAALSAVGSSCLDSIEAAMAMEPEKYAQMLDTTKYLRSQCGIGSGSSPGPSPGPITGPSPGTGSQDQCLSGLTSAFTNGGACSASVDSCCSALASLGSDCLSWFMDQAAKTDKQAGDALATLLQMCGTSTGSSTRAAIEDSTQALTAMQAVDVSKLAAAPQAATRALLDPSWSLEVQTDSTSAERTAFSQATVVQFDFPAASPAASPSKPDSPTDACVSSYNAVMDNDTGACRDGAKVTDCCEALAGLGKTCLTSVYDYMKDTPESNAKAFAFLESLLEQCTSPTPSPKPSDQPSQQCIDDFNAMVDSGACSKGASASKCCAALSAVGSSCLDAIEAAMEQEPEKYANTLSALKSTRKECGGTGPTPTPQEPTEQCVADFNAAMKSPCGKGSTASQCCSALKGLGSCLDDIMAAMAAQKDKYADDLKTLEGMVEQCGSGPSPKPSPNVDEKCLNGLMATFDNGPCAGSSATACCDSLDKLGKDCLESFLAYTKQDNITVHDAFVDLLQSCGWTITTSNSGTRAAAEVTTQAMTTLQAIGAAKLAAAPQAARRALTETALSKLEKPVAKVQHSAHSSKVVV</sequence>
<dbReference type="AlphaFoldDB" id="A0A2P6TWR2"/>
<gene>
    <name evidence="3" type="ORF">C2E21_2908</name>
</gene>
<reference evidence="3 4" key="1">
    <citation type="journal article" date="2018" name="Plant J.">
        <title>Genome sequences of Chlorella sorokiniana UTEX 1602 and Micractinium conductrix SAG 241.80: implications to maltose excretion by a green alga.</title>
        <authorList>
            <person name="Arriola M.B."/>
            <person name="Velmurugan N."/>
            <person name="Zhang Y."/>
            <person name="Plunkett M.H."/>
            <person name="Hondzo H."/>
            <person name="Barney B.M."/>
        </authorList>
    </citation>
    <scope>NUCLEOTIDE SEQUENCE [LARGE SCALE GENOMIC DNA]</scope>
    <source>
        <strain evidence="4">UTEX 1602</strain>
    </source>
</reference>
<proteinExistence type="predicted"/>
<feature type="region of interest" description="Disordered" evidence="1">
    <location>
        <begin position="183"/>
        <end position="208"/>
    </location>
</feature>
<dbReference type="Proteomes" id="UP000239899">
    <property type="component" value="Unassembled WGS sequence"/>
</dbReference>
<keyword evidence="2" id="KW-0732">Signal</keyword>
<protein>
    <submittedName>
        <fullName evidence="3">Uncharacterized protein</fullName>
    </submittedName>
</protein>